<feature type="domain" description="Glycosyl transferase family 1" evidence="2">
    <location>
        <begin position="183"/>
        <end position="338"/>
    </location>
</feature>
<evidence type="ECO:0000256" key="1">
    <source>
        <dbReference type="ARBA" id="ARBA00022679"/>
    </source>
</evidence>
<dbReference type="AlphaFoldDB" id="E8R671"/>
<dbReference type="InParanoid" id="E8R671"/>
<evidence type="ECO:0000313" key="4">
    <source>
        <dbReference type="EMBL" id="ADV60766.1"/>
    </source>
</evidence>
<dbReference type="InterPro" id="IPR001296">
    <property type="entry name" value="Glyco_trans_1"/>
</dbReference>
<dbReference type="Gene3D" id="3.40.50.2000">
    <property type="entry name" value="Glycogen Phosphorylase B"/>
    <property type="match status" value="2"/>
</dbReference>
<dbReference type="PANTHER" id="PTHR46401">
    <property type="entry name" value="GLYCOSYLTRANSFERASE WBBK-RELATED"/>
    <property type="match status" value="1"/>
</dbReference>
<dbReference type="eggNOG" id="COG0438">
    <property type="taxonomic scope" value="Bacteria"/>
</dbReference>
<dbReference type="GO" id="GO:0009103">
    <property type="term" value="P:lipopolysaccharide biosynthetic process"/>
    <property type="evidence" value="ECO:0007669"/>
    <property type="project" value="TreeGrafter"/>
</dbReference>
<protein>
    <submittedName>
        <fullName evidence="4">Glycosyl transferase group 1</fullName>
    </submittedName>
</protein>
<sequence>MRLVIDGRRLTPERTGVGRYLETLLEEWAVVGPPWEPVMVALADPTAPARLPRIDGLEYRVVGANWPGLIWERFGLGRLLQRGDFLFAPANFVPTHWRGPTVSVIHDVIQFVQPSSFSWRVRAWYGWRYRLTASRSHRILTPSHATARDVMSRLKVPPQRVVVAHPGIGPEFLPVRRDSVRSRETRRAAGLRDEDRYFLFLGKRTRRRRIDLLIEAYQAARLQRPHLAERLVLGGKPSFAGDALPATLPEGVLDLGYLPESQLRVWLSGATALIYPSDYEGFGLPVIEAMACGCPVVTCRNSALTEAGGDAAIYLDRLDVESLAQTLLRLAEDTDQRQFHIDRGLRHVAAFSRSRFARIVADELVEVRDAFASRLDRRARRAGSFLWRTFPEVPRHVEPTRDFPDWRTEHVPDHRHVS</sequence>
<dbReference type="EMBL" id="CP002353">
    <property type="protein sequence ID" value="ADV60766.1"/>
    <property type="molecule type" value="Genomic_DNA"/>
</dbReference>
<dbReference type="Pfam" id="PF13439">
    <property type="entry name" value="Glyco_transf_4"/>
    <property type="match status" value="1"/>
</dbReference>
<keyword evidence="1 4" id="KW-0808">Transferase</keyword>
<gene>
    <name evidence="4" type="ordered locus">Isop_0169</name>
</gene>
<dbReference type="CDD" id="cd03809">
    <property type="entry name" value="GT4_MtfB-like"/>
    <property type="match status" value="1"/>
</dbReference>
<dbReference type="Pfam" id="PF00534">
    <property type="entry name" value="Glycos_transf_1"/>
    <property type="match status" value="1"/>
</dbReference>
<evidence type="ECO:0000259" key="2">
    <source>
        <dbReference type="Pfam" id="PF00534"/>
    </source>
</evidence>
<reference key="1">
    <citation type="submission" date="2010-11" db="EMBL/GenBank/DDBJ databases">
        <title>The complete sequence of chromosome of Isophaera pallida ATCC 43644.</title>
        <authorList>
            <consortium name="US DOE Joint Genome Institute (JGI-PGF)"/>
            <person name="Lucas S."/>
            <person name="Copeland A."/>
            <person name="Lapidus A."/>
            <person name="Bruce D."/>
            <person name="Goodwin L."/>
            <person name="Pitluck S."/>
            <person name="Kyrpides N."/>
            <person name="Mavromatis K."/>
            <person name="Pagani I."/>
            <person name="Ivanova N."/>
            <person name="Saunders E."/>
            <person name="Brettin T."/>
            <person name="Detter J.C."/>
            <person name="Han C."/>
            <person name="Tapia R."/>
            <person name="Land M."/>
            <person name="Hauser L."/>
            <person name="Markowitz V."/>
            <person name="Cheng J.-F."/>
            <person name="Hugenholtz P."/>
            <person name="Woyke T."/>
            <person name="Wu D."/>
            <person name="Eisen J.A."/>
        </authorList>
    </citation>
    <scope>NUCLEOTIDE SEQUENCE</scope>
    <source>
        <strain>ATCC 43644</strain>
    </source>
</reference>
<dbReference type="PANTHER" id="PTHR46401:SF2">
    <property type="entry name" value="GLYCOSYLTRANSFERASE WBBK-RELATED"/>
    <property type="match status" value="1"/>
</dbReference>
<evidence type="ECO:0000259" key="3">
    <source>
        <dbReference type="Pfam" id="PF13439"/>
    </source>
</evidence>
<dbReference type="KEGG" id="ipa:Isop_0169"/>
<accession>E8R671</accession>
<proteinExistence type="predicted"/>
<dbReference type="GO" id="GO:0016757">
    <property type="term" value="F:glycosyltransferase activity"/>
    <property type="evidence" value="ECO:0007669"/>
    <property type="project" value="InterPro"/>
</dbReference>
<dbReference type="HOGENOM" id="CLU_009583_27_6_0"/>
<keyword evidence="5" id="KW-1185">Reference proteome</keyword>
<evidence type="ECO:0000313" key="5">
    <source>
        <dbReference type="Proteomes" id="UP000008631"/>
    </source>
</evidence>
<dbReference type="SUPFAM" id="SSF53756">
    <property type="entry name" value="UDP-Glycosyltransferase/glycogen phosphorylase"/>
    <property type="match status" value="1"/>
</dbReference>
<dbReference type="RefSeq" id="WP_013563055.1">
    <property type="nucleotide sequence ID" value="NC_014962.1"/>
</dbReference>
<dbReference type="STRING" id="575540.Isop_0169"/>
<dbReference type="Proteomes" id="UP000008631">
    <property type="component" value="Chromosome"/>
</dbReference>
<organism evidence="4 5">
    <name type="scientific">Isosphaera pallida (strain ATCC 43644 / DSM 9630 / IS1B)</name>
    <dbReference type="NCBI Taxonomy" id="575540"/>
    <lineage>
        <taxon>Bacteria</taxon>
        <taxon>Pseudomonadati</taxon>
        <taxon>Planctomycetota</taxon>
        <taxon>Planctomycetia</taxon>
        <taxon>Isosphaerales</taxon>
        <taxon>Isosphaeraceae</taxon>
        <taxon>Isosphaera</taxon>
    </lineage>
</organism>
<feature type="domain" description="Glycosyltransferase subfamily 4-like N-terminal" evidence="3">
    <location>
        <begin position="16"/>
        <end position="171"/>
    </location>
</feature>
<reference evidence="4 5" key="2">
    <citation type="journal article" date="2011" name="Stand. Genomic Sci.">
        <title>Complete genome sequence of Isosphaera pallida type strain (IS1B).</title>
        <authorList>
            <consortium name="US DOE Joint Genome Institute (JGI-PGF)"/>
            <person name="Goker M."/>
            <person name="Cleland D."/>
            <person name="Saunders E."/>
            <person name="Lapidus A."/>
            <person name="Nolan M."/>
            <person name="Lucas S."/>
            <person name="Hammon N."/>
            <person name="Deshpande S."/>
            <person name="Cheng J.F."/>
            <person name="Tapia R."/>
            <person name="Han C."/>
            <person name="Goodwin L."/>
            <person name="Pitluck S."/>
            <person name="Liolios K."/>
            <person name="Pagani I."/>
            <person name="Ivanova N."/>
            <person name="Mavromatis K."/>
            <person name="Pati A."/>
            <person name="Chen A."/>
            <person name="Palaniappan K."/>
            <person name="Land M."/>
            <person name="Hauser L."/>
            <person name="Chang Y.J."/>
            <person name="Jeffries C.D."/>
            <person name="Detter J.C."/>
            <person name="Beck B."/>
            <person name="Woyke T."/>
            <person name="Bristow J."/>
            <person name="Eisen J.A."/>
            <person name="Markowitz V."/>
            <person name="Hugenholtz P."/>
            <person name="Kyrpides N.C."/>
            <person name="Klenk H.P."/>
        </authorList>
    </citation>
    <scope>NUCLEOTIDE SEQUENCE [LARGE SCALE GENOMIC DNA]</scope>
    <source>
        <strain evidence="5">ATCC 43644 / DSM 9630 / IS1B</strain>
    </source>
</reference>
<dbReference type="InterPro" id="IPR028098">
    <property type="entry name" value="Glyco_trans_4-like_N"/>
</dbReference>
<name>E8R671_ISOPI</name>
<dbReference type="OrthoDB" id="283384at2"/>